<dbReference type="EMBL" id="LAZR01043193">
    <property type="protein sequence ID" value="KKL07670.1"/>
    <property type="molecule type" value="Genomic_DNA"/>
</dbReference>
<proteinExistence type="predicted"/>
<dbReference type="AlphaFoldDB" id="A0A0F9AE31"/>
<dbReference type="GO" id="GO:0003887">
    <property type="term" value="F:DNA-directed DNA polymerase activity"/>
    <property type="evidence" value="ECO:0007669"/>
    <property type="project" value="InterPro"/>
</dbReference>
<feature type="non-terminal residue" evidence="2">
    <location>
        <position position="1"/>
    </location>
</feature>
<evidence type="ECO:0000313" key="2">
    <source>
        <dbReference type="EMBL" id="KKL07670.1"/>
    </source>
</evidence>
<dbReference type="InterPro" id="IPR001098">
    <property type="entry name" value="DNA-dir_DNA_pol_A_palm_dom"/>
</dbReference>
<dbReference type="InterPro" id="IPR043502">
    <property type="entry name" value="DNA/RNA_pol_sf"/>
</dbReference>
<name>A0A0F9AE31_9ZZZZ</name>
<comment type="caution">
    <text evidence="2">The sequence shown here is derived from an EMBL/GenBank/DDBJ whole genome shotgun (WGS) entry which is preliminary data.</text>
</comment>
<evidence type="ECO:0000259" key="1">
    <source>
        <dbReference type="Pfam" id="PF00476"/>
    </source>
</evidence>
<organism evidence="2">
    <name type="scientific">marine sediment metagenome</name>
    <dbReference type="NCBI Taxonomy" id="412755"/>
    <lineage>
        <taxon>unclassified sequences</taxon>
        <taxon>metagenomes</taxon>
        <taxon>ecological metagenomes</taxon>
    </lineage>
</organism>
<reference evidence="2" key="1">
    <citation type="journal article" date="2015" name="Nature">
        <title>Complex archaea that bridge the gap between prokaryotes and eukaryotes.</title>
        <authorList>
            <person name="Spang A."/>
            <person name="Saw J.H."/>
            <person name="Jorgensen S.L."/>
            <person name="Zaremba-Niedzwiedzka K."/>
            <person name="Martijn J."/>
            <person name="Lind A.E."/>
            <person name="van Eijk R."/>
            <person name="Schleper C."/>
            <person name="Guy L."/>
            <person name="Ettema T.J."/>
        </authorList>
    </citation>
    <scope>NUCLEOTIDE SEQUENCE</scope>
</reference>
<dbReference type="GO" id="GO:0003677">
    <property type="term" value="F:DNA binding"/>
    <property type="evidence" value="ECO:0007669"/>
    <property type="project" value="InterPro"/>
</dbReference>
<dbReference type="Gene3D" id="1.10.150.20">
    <property type="entry name" value="5' to 3' exonuclease, C-terminal subdomain"/>
    <property type="match status" value="1"/>
</dbReference>
<protein>
    <recommendedName>
        <fullName evidence="1">DNA-directed DNA polymerase family A palm domain-containing protein</fullName>
    </recommendedName>
</protein>
<dbReference type="Pfam" id="PF00476">
    <property type="entry name" value="DNA_pol_A"/>
    <property type="match status" value="1"/>
</dbReference>
<dbReference type="SUPFAM" id="SSF56672">
    <property type="entry name" value="DNA/RNA polymerases"/>
    <property type="match status" value="1"/>
</dbReference>
<gene>
    <name evidence="2" type="ORF">LCGC14_2583670</name>
</gene>
<sequence length="166" mass="18784">SLAEEFNIPIWEAQEMIDAWFKAAPDAKKFLDTCREAPILGRVLVTPFGRKRRFGLVTKDNLNFIQNEASNFPMQSISSDITLHTGIIVQPKLQKMGIPIVNFVYDSLIMECLIDASLITEVKHIIDEALIEVEDRWLNTDIKFSMSHKVATHWGNPSTAIKLEAA</sequence>
<dbReference type="Gene3D" id="3.30.70.370">
    <property type="match status" value="1"/>
</dbReference>
<accession>A0A0F9AE31</accession>
<dbReference type="GO" id="GO:0006260">
    <property type="term" value="P:DNA replication"/>
    <property type="evidence" value="ECO:0007669"/>
    <property type="project" value="InterPro"/>
</dbReference>
<feature type="domain" description="DNA-directed DNA polymerase family A palm" evidence="1">
    <location>
        <begin position="2"/>
        <end position="155"/>
    </location>
</feature>